<sequence>MVAALAFECCNSLMKSSYPKQGSNPTVITPAPFTLKLESSEIVPLVRESKNLLKNLVRIASVEPELDSSKAGGSYFKRNSLGFYKGGII</sequence>
<proteinExistence type="predicted"/>
<keyword evidence="2" id="KW-1185">Reference proteome</keyword>
<name>A0AA36F2B2_OCTVU</name>
<evidence type="ECO:0000313" key="1">
    <source>
        <dbReference type="EMBL" id="CAI9721909.1"/>
    </source>
</evidence>
<accession>A0AA36F2B2</accession>
<gene>
    <name evidence="1" type="ORF">OCTVUL_1B001159</name>
</gene>
<dbReference type="EMBL" id="OX597817">
    <property type="protein sequence ID" value="CAI9721909.1"/>
    <property type="molecule type" value="Genomic_DNA"/>
</dbReference>
<protein>
    <submittedName>
        <fullName evidence="1">Uncharacterized protein</fullName>
    </submittedName>
</protein>
<reference evidence="1" key="1">
    <citation type="submission" date="2023-08" db="EMBL/GenBank/DDBJ databases">
        <authorList>
            <person name="Alioto T."/>
            <person name="Alioto T."/>
            <person name="Gomez Garrido J."/>
        </authorList>
    </citation>
    <scope>NUCLEOTIDE SEQUENCE</scope>
</reference>
<dbReference type="AlphaFoldDB" id="A0AA36F2B2"/>
<organism evidence="1 2">
    <name type="scientific">Octopus vulgaris</name>
    <name type="common">Common octopus</name>
    <dbReference type="NCBI Taxonomy" id="6645"/>
    <lineage>
        <taxon>Eukaryota</taxon>
        <taxon>Metazoa</taxon>
        <taxon>Spiralia</taxon>
        <taxon>Lophotrochozoa</taxon>
        <taxon>Mollusca</taxon>
        <taxon>Cephalopoda</taxon>
        <taxon>Coleoidea</taxon>
        <taxon>Octopodiformes</taxon>
        <taxon>Octopoda</taxon>
        <taxon>Incirrata</taxon>
        <taxon>Octopodidae</taxon>
        <taxon>Octopus</taxon>
    </lineage>
</organism>
<evidence type="ECO:0000313" key="2">
    <source>
        <dbReference type="Proteomes" id="UP001162480"/>
    </source>
</evidence>
<dbReference type="Proteomes" id="UP001162480">
    <property type="component" value="Chromosome 4"/>
</dbReference>